<evidence type="ECO:0000313" key="2">
    <source>
        <dbReference type="Proteomes" id="UP000479114"/>
    </source>
</evidence>
<geneLocation type="plasmid" evidence="1 2">
    <name>unnamed2</name>
</geneLocation>
<sequence length="99" mass="11379">MELANRYLEINPPRPGHPSEDQIQLIRVAYSKAMLELRMKTRVVTSEYIGEVEEKVEAVIQEIGYGGFIHLDFKYDRSGNIDMDVKFSVDEGGRMIAWS</sequence>
<name>A0A6C0PCM0_9BACL</name>
<protein>
    <submittedName>
        <fullName evidence="1">Uncharacterized protein</fullName>
    </submittedName>
</protein>
<organism evidence="1 2">
    <name type="scientific">Paenibacillus rhizovicinus</name>
    <dbReference type="NCBI Taxonomy" id="2704463"/>
    <lineage>
        <taxon>Bacteria</taxon>
        <taxon>Bacillati</taxon>
        <taxon>Bacillota</taxon>
        <taxon>Bacilli</taxon>
        <taxon>Bacillales</taxon>
        <taxon>Paenibacillaceae</taxon>
        <taxon>Paenibacillus</taxon>
    </lineage>
</organism>
<proteinExistence type="predicted"/>
<dbReference type="EMBL" id="CP048288">
    <property type="protein sequence ID" value="QHW35843.1"/>
    <property type="molecule type" value="Genomic_DNA"/>
</dbReference>
<evidence type="ECO:0000313" key="1">
    <source>
        <dbReference type="EMBL" id="QHW35843.1"/>
    </source>
</evidence>
<dbReference type="RefSeq" id="WP_162645977.1">
    <property type="nucleotide sequence ID" value="NZ_CP048288.1"/>
</dbReference>
<dbReference type="KEGG" id="prz:GZH47_33670"/>
<accession>A0A6C0PCM0</accession>
<reference evidence="1 2" key="1">
    <citation type="submission" date="2020-02" db="EMBL/GenBank/DDBJ databases">
        <title>Paenibacillus sp. nov., isolated from rhizosphere soil of tomato.</title>
        <authorList>
            <person name="Weon H.-Y."/>
            <person name="Lee S.A."/>
        </authorList>
    </citation>
    <scope>NUCLEOTIDE SEQUENCE [LARGE SCALE GENOMIC DNA]</scope>
    <source>
        <strain evidence="1 2">14171R-81</strain>
        <plasmid evidence="1 2">unnamed2</plasmid>
    </source>
</reference>
<keyword evidence="2" id="KW-1185">Reference proteome</keyword>
<dbReference type="AlphaFoldDB" id="A0A6C0PCM0"/>
<gene>
    <name evidence="1" type="ORF">GZH47_33670</name>
</gene>
<dbReference type="Proteomes" id="UP000479114">
    <property type="component" value="Plasmid unnamed2"/>
</dbReference>
<keyword evidence="1" id="KW-0614">Plasmid</keyword>